<dbReference type="InterPro" id="IPR036388">
    <property type="entry name" value="WH-like_DNA-bd_sf"/>
</dbReference>
<evidence type="ECO:0008006" key="3">
    <source>
        <dbReference type="Google" id="ProtNLM"/>
    </source>
</evidence>
<reference evidence="2" key="1">
    <citation type="journal article" date="2019" name="Int. J. Syst. Evol. Microbiol.">
        <title>The Global Catalogue of Microorganisms (GCM) 10K type strain sequencing project: providing services to taxonomists for standard genome sequencing and annotation.</title>
        <authorList>
            <consortium name="The Broad Institute Genomics Platform"/>
            <consortium name="The Broad Institute Genome Sequencing Center for Infectious Disease"/>
            <person name="Wu L."/>
            <person name="Ma J."/>
        </authorList>
    </citation>
    <scope>NUCLEOTIDE SEQUENCE [LARGE SCALE GENOMIC DNA]</scope>
    <source>
        <strain evidence="2">JCM 17839</strain>
    </source>
</reference>
<keyword evidence="2" id="KW-1185">Reference proteome</keyword>
<dbReference type="InterPro" id="IPR036390">
    <property type="entry name" value="WH_DNA-bd_sf"/>
</dbReference>
<dbReference type="EMBL" id="BAABGP010000037">
    <property type="protein sequence ID" value="GAA4492276.1"/>
    <property type="molecule type" value="Genomic_DNA"/>
</dbReference>
<dbReference type="Proteomes" id="UP001500731">
    <property type="component" value="Unassembled WGS sequence"/>
</dbReference>
<dbReference type="InterPro" id="IPR011991">
    <property type="entry name" value="ArsR-like_HTH"/>
</dbReference>
<protein>
    <recommendedName>
        <fullName evidence="3">ArsR family transcriptional regulator</fullName>
    </recommendedName>
</protein>
<dbReference type="SUPFAM" id="SSF46785">
    <property type="entry name" value="Winged helix' DNA-binding domain"/>
    <property type="match status" value="1"/>
</dbReference>
<dbReference type="RefSeq" id="WP_345189007.1">
    <property type="nucleotide sequence ID" value="NZ_BAABGP010000037.1"/>
</dbReference>
<sequence>MPDPSPDDLGAVLKAFGVSPLRIGILQVVLRKGSASLPDLVEELGASRTTLRPHKDALVEAGVLLERKDPSMAGARSGFNRLVYRVDVSALQDHLEQLRRSLLP</sequence>
<name>A0ABP8PVW4_9MICO</name>
<gene>
    <name evidence="1" type="ORF">GCM10023171_37140</name>
</gene>
<evidence type="ECO:0000313" key="2">
    <source>
        <dbReference type="Proteomes" id="UP001500731"/>
    </source>
</evidence>
<accession>A0ABP8PVW4</accession>
<evidence type="ECO:0000313" key="1">
    <source>
        <dbReference type="EMBL" id="GAA4492276.1"/>
    </source>
</evidence>
<dbReference type="CDD" id="cd00090">
    <property type="entry name" value="HTH_ARSR"/>
    <property type="match status" value="1"/>
</dbReference>
<organism evidence="1 2">
    <name type="scientific">Microbacterium panaciterrae</name>
    <dbReference type="NCBI Taxonomy" id="985759"/>
    <lineage>
        <taxon>Bacteria</taxon>
        <taxon>Bacillati</taxon>
        <taxon>Actinomycetota</taxon>
        <taxon>Actinomycetes</taxon>
        <taxon>Micrococcales</taxon>
        <taxon>Microbacteriaceae</taxon>
        <taxon>Microbacterium</taxon>
    </lineage>
</organism>
<proteinExistence type="predicted"/>
<dbReference type="Gene3D" id="1.10.10.10">
    <property type="entry name" value="Winged helix-like DNA-binding domain superfamily/Winged helix DNA-binding domain"/>
    <property type="match status" value="1"/>
</dbReference>
<comment type="caution">
    <text evidence="1">The sequence shown here is derived from an EMBL/GenBank/DDBJ whole genome shotgun (WGS) entry which is preliminary data.</text>
</comment>